<name>A0A7X6DPZ7_9BACT</name>
<accession>A0A7X6DPZ7</accession>
<dbReference type="Proteomes" id="UP000534783">
    <property type="component" value="Unassembled WGS sequence"/>
</dbReference>
<gene>
    <name evidence="2" type="ORF">MNODULE_10780</name>
</gene>
<dbReference type="EMBL" id="VTOW01000002">
    <property type="protein sequence ID" value="NKE71221.1"/>
    <property type="molecule type" value="Genomic_DNA"/>
</dbReference>
<dbReference type="Pfam" id="PF07238">
    <property type="entry name" value="PilZ"/>
    <property type="match status" value="1"/>
</dbReference>
<dbReference type="SUPFAM" id="SSF141371">
    <property type="entry name" value="PilZ domain-like"/>
    <property type="match status" value="1"/>
</dbReference>
<sequence>MQDRRKSPRIPLVSIARLTLEGMGREKSVLVRDISTHGVGIYTEEAYQQGDLVVIHLVLTGDRSETITESVAGEVAWVTPLPDGAHYAVGIRFENMEVERPKLYAYVKHLERINPGVDPKASA</sequence>
<keyword evidence="3" id="KW-1185">Reference proteome</keyword>
<feature type="domain" description="PilZ" evidence="1">
    <location>
        <begin position="3"/>
        <end position="99"/>
    </location>
</feature>
<dbReference type="GO" id="GO:0035438">
    <property type="term" value="F:cyclic-di-GMP binding"/>
    <property type="evidence" value="ECO:0007669"/>
    <property type="project" value="InterPro"/>
</dbReference>
<proteinExistence type="predicted"/>
<comment type="caution">
    <text evidence="2">The sequence shown here is derived from an EMBL/GenBank/DDBJ whole genome shotgun (WGS) entry which is preliminary data.</text>
</comment>
<dbReference type="AlphaFoldDB" id="A0A7X6DPZ7"/>
<evidence type="ECO:0000259" key="1">
    <source>
        <dbReference type="Pfam" id="PF07238"/>
    </source>
</evidence>
<dbReference type="RefSeq" id="WP_168059659.1">
    <property type="nucleotide sequence ID" value="NZ_VTOW01000002.1"/>
</dbReference>
<protein>
    <submittedName>
        <fullName evidence="2">PilZ domain-containing protein</fullName>
    </submittedName>
</protein>
<dbReference type="Gene3D" id="2.40.10.220">
    <property type="entry name" value="predicted glycosyltransferase like domains"/>
    <property type="match status" value="1"/>
</dbReference>
<dbReference type="InterPro" id="IPR009875">
    <property type="entry name" value="PilZ_domain"/>
</dbReference>
<organism evidence="2 3">
    <name type="scientific">Candidatus Manganitrophus noduliformans</name>
    <dbReference type="NCBI Taxonomy" id="2606439"/>
    <lineage>
        <taxon>Bacteria</taxon>
        <taxon>Pseudomonadati</taxon>
        <taxon>Nitrospirota</taxon>
        <taxon>Nitrospiria</taxon>
        <taxon>Candidatus Troglogloeales</taxon>
        <taxon>Candidatus Manganitrophaceae</taxon>
        <taxon>Candidatus Manganitrophus</taxon>
    </lineage>
</organism>
<reference evidence="2 3" key="1">
    <citation type="journal article" date="2020" name="Nature">
        <title>Bacterial chemolithoautotrophy via manganese oxidation.</title>
        <authorList>
            <person name="Yu H."/>
            <person name="Leadbetter J.R."/>
        </authorList>
    </citation>
    <scope>NUCLEOTIDE SEQUENCE [LARGE SCALE GENOMIC DNA]</scope>
    <source>
        <strain evidence="2 3">Mn-1</strain>
    </source>
</reference>
<evidence type="ECO:0000313" key="2">
    <source>
        <dbReference type="EMBL" id="NKE71221.1"/>
    </source>
</evidence>
<evidence type="ECO:0000313" key="3">
    <source>
        <dbReference type="Proteomes" id="UP000534783"/>
    </source>
</evidence>